<evidence type="ECO:0000313" key="2">
    <source>
        <dbReference type="EMBL" id="MCW3171995.1"/>
    </source>
</evidence>
<dbReference type="Proteomes" id="UP001163714">
    <property type="component" value="Unassembled WGS sequence"/>
</dbReference>
<name>A0ABT3I7P5_9GAMM</name>
<gene>
    <name evidence="2" type="ORF">OHT75_05855</name>
</gene>
<evidence type="ECO:0000313" key="3">
    <source>
        <dbReference type="Proteomes" id="UP001163714"/>
    </source>
</evidence>
<keyword evidence="1" id="KW-0732">Signal</keyword>
<organism evidence="2 3">
    <name type="scientific">Shewanella subflava</name>
    <dbReference type="NCBI Taxonomy" id="2986476"/>
    <lineage>
        <taxon>Bacteria</taxon>
        <taxon>Pseudomonadati</taxon>
        <taxon>Pseudomonadota</taxon>
        <taxon>Gammaproteobacteria</taxon>
        <taxon>Alteromonadales</taxon>
        <taxon>Shewanellaceae</taxon>
        <taxon>Shewanella</taxon>
    </lineage>
</organism>
<comment type="caution">
    <text evidence="2">The sequence shown here is derived from an EMBL/GenBank/DDBJ whole genome shotgun (WGS) entry which is preliminary data.</text>
</comment>
<feature type="chain" id="PRO_5045170795" evidence="1">
    <location>
        <begin position="23"/>
        <end position="145"/>
    </location>
</feature>
<evidence type="ECO:0000256" key="1">
    <source>
        <dbReference type="SAM" id="SignalP"/>
    </source>
</evidence>
<dbReference type="InterPro" id="IPR031948">
    <property type="entry name" value="PliI"/>
</dbReference>
<sequence>MWKICNSMILAVVLVFSSSAMSAKSDMENGTDNRLTKKPLSQLDGYLQVLALKNGMSVVIEEGRLEPRSIGSISVKLYRDLDVGDFASAITFMRDGTIINTVLADTLDGGSQITITTVTAGSGQYQVIHQICIMAELVEFCKETP</sequence>
<keyword evidence="3" id="KW-1185">Reference proteome</keyword>
<dbReference type="RefSeq" id="WP_264725538.1">
    <property type="nucleotide sequence ID" value="NZ_JAPDMX010000009.1"/>
</dbReference>
<dbReference type="EMBL" id="JAPDMX010000009">
    <property type="protein sequence ID" value="MCW3171995.1"/>
    <property type="molecule type" value="Genomic_DNA"/>
</dbReference>
<proteinExistence type="predicted"/>
<dbReference type="Gene3D" id="2.40.128.460">
    <property type="entry name" value="Periplasmic lysozyme inhibitor of I-type lysozyme"/>
    <property type="match status" value="1"/>
</dbReference>
<feature type="signal peptide" evidence="1">
    <location>
        <begin position="1"/>
        <end position="22"/>
    </location>
</feature>
<dbReference type="InterPro" id="IPR038643">
    <property type="entry name" value="PliI_sf"/>
</dbReference>
<accession>A0ABT3I7P5</accession>
<protein>
    <submittedName>
        <fullName evidence="2">PliI family lysozyme inhibitor of I-type lysozyme</fullName>
    </submittedName>
</protein>
<reference evidence="2" key="1">
    <citation type="submission" date="2022-10" db="EMBL/GenBank/DDBJ databases">
        <title>Shewanella flava sp. nov, isolated from the estuary of the Fenhe River into the Yellow River.</title>
        <authorList>
            <person name="Li Y."/>
        </authorList>
    </citation>
    <scope>NUCLEOTIDE SEQUENCE</scope>
    <source>
        <strain evidence="2">FYR11-62</strain>
    </source>
</reference>
<dbReference type="Pfam" id="PF16743">
    <property type="entry name" value="PliI"/>
    <property type="match status" value="1"/>
</dbReference>